<dbReference type="GO" id="GO:0005813">
    <property type="term" value="C:centrosome"/>
    <property type="evidence" value="ECO:0007669"/>
    <property type="project" value="InterPro"/>
</dbReference>
<dbReference type="InterPro" id="IPR026708">
    <property type="entry name" value="CSPP1"/>
</dbReference>
<dbReference type="AlphaFoldDB" id="A0AAR5QFL3"/>
<dbReference type="Proteomes" id="UP000019118">
    <property type="component" value="Unassembled WGS sequence"/>
</dbReference>
<reference evidence="2" key="2">
    <citation type="submission" date="2024-08" db="UniProtKB">
        <authorList>
            <consortium name="EnsemblMetazoa"/>
        </authorList>
    </citation>
    <scope>IDENTIFICATION</scope>
</reference>
<sequence length="656" mass="74955">MSGDLRQFFDDQRRDILKEKTRQQVLESVCLEDNKENVENPSLPAEKQKVPSVLEPLDLTRCYKLTLEERKQALIDRLANCDGPFSHRSSDEATGCGVLGSGAPFGLPSFRRGEYAPPSYVHLRAAPHEGLGEYEIRRGLATDRPRSYLRHGAKKGGIKEVPTDRVDLESPKSDRSTNTELSVESKSVQTDIANINCELVVRHESAGQYQTGHEGAVSSRRTATDDLVDLALRRRSAYPHCVDQRLTSAQNEIVLRASSSVSMDKPKSILSNRRTGSPRDRYPSEGGLSSSYTPATYLDGFSYSDRSEDLERERLKREAYQHDLRLQIEEKRHLAAMREEQERRERDLENRRLEQQLMRMREEQFQEEQRRQRRNELMRRHSDDMLRRKTELHEMQRPWRRHADSESANLDSLGLSSGGYAGPGYSPPVSRKTPVSPYSSSYNVPPTSVFPDSSASRYQANRFESSSYPSGILRKPESSALRRMDAASSYDTVPLPRGHRSKFDRFDSLSRIDSLSHRLETMSVRDGYSSDLTDVQRRHSATQQDLSLSRSPRLRRRNSSSRFEESLPVPLLKARSPVAKELRNAIPFSSHRRPEERWQIGAGQKSNLLPSSPVGSRGSILTQLGSIRAQLQREQLRMDETLRRRGLLRTRTTEDY</sequence>
<keyword evidence="3" id="KW-1185">Reference proteome</keyword>
<protein>
    <submittedName>
        <fullName evidence="2">Uncharacterized protein</fullName>
    </submittedName>
</protein>
<dbReference type="GeneID" id="109545628"/>
<dbReference type="PANTHER" id="PTHR21616:SF2">
    <property type="entry name" value="CENTROSOME AND SPINDLE POLE-ASSOCIATED PROTEIN 1"/>
    <property type="match status" value="1"/>
</dbReference>
<dbReference type="EnsemblMetazoa" id="XM_019916422.1">
    <property type="protein sequence ID" value="XP_019771981.1"/>
    <property type="gene ID" value="LOC109545628"/>
</dbReference>
<accession>A0AAR5QFL3</accession>
<feature type="region of interest" description="Disordered" evidence="1">
    <location>
        <begin position="145"/>
        <end position="185"/>
    </location>
</feature>
<evidence type="ECO:0000256" key="1">
    <source>
        <dbReference type="SAM" id="MobiDB-lite"/>
    </source>
</evidence>
<proteinExistence type="predicted"/>
<feature type="compositionally biased region" description="Basic residues" evidence="1">
    <location>
        <begin position="147"/>
        <end position="156"/>
    </location>
</feature>
<feature type="compositionally biased region" description="Basic and acidic residues" evidence="1">
    <location>
        <begin position="360"/>
        <end position="405"/>
    </location>
</feature>
<name>A0AAR5QFL3_DENPD</name>
<organism evidence="2 3">
    <name type="scientific">Dendroctonus ponderosae</name>
    <name type="common">Mountain pine beetle</name>
    <dbReference type="NCBI Taxonomy" id="77166"/>
    <lineage>
        <taxon>Eukaryota</taxon>
        <taxon>Metazoa</taxon>
        <taxon>Ecdysozoa</taxon>
        <taxon>Arthropoda</taxon>
        <taxon>Hexapoda</taxon>
        <taxon>Insecta</taxon>
        <taxon>Pterygota</taxon>
        <taxon>Neoptera</taxon>
        <taxon>Endopterygota</taxon>
        <taxon>Coleoptera</taxon>
        <taxon>Polyphaga</taxon>
        <taxon>Cucujiformia</taxon>
        <taxon>Curculionidae</taxon>
        <taxon>Scolytinae</taxon>
        <taxon>Dendroctonus</taxon>
    </lineage>
</organism>
<reference evidence="3" key="1">
    <citation type="journal article" date="2013" name="Genome Biol.">
        <title>Draft genome of the mountain pine beetle, Dendroctonus ponderosae Hopkins, a major forest pest.</title>
        <authorList>
            <person name="Keeling C.I."/>
            <person name="Yuen M.M."/>
            <person name="Liao N.Y."/>
            <person name="Docking T.R."/>
            <person name="Chan S.K."/>
            <person name="Taylor G.A."/>
            <person name="Palmquist D.L."/>
            <person name="Jackman S.D."/>
            <person name="Nguyen A."/>
            <person name="Li M."/>
            <person name="Henderson H."/>
            <person name="Janes J.K."/>
            <person name="Zhao Y."/>
            <person name="Pandoh P."/>
            <person name="Moore R."/>
            <person name="Sperling F.A."/>
            <person name="Huber D.P."/>
            <person name="Birol I."/>
            <person name="Jones S.J."/>
            <person name="Bohlmann J."/>
        </authorList>
    </citation>
    <scope>NUCLEOTIDE SEQUENCE</scope>
</reference>
<dbReference type="GO" id="GO:0000922">
    <property type="term" value="C:spindle pole"/>
    <property type="evidence" value="ECO:0007669"/>
    <property type="project" value="InterPro"/>
</dbReference>
<dbReference type="KEGG" id="dpa:109545628"/>
<dbReference type="GO" id="GO:0032467">
    <property type="term" value="P:positive regulation of cytokinesis"/>
    <property type="evidence" value="ECO:0007669"/>
    <property type="project" value="InterPro"/>
</dbReference>
<evidence type="ECO:0000313" key="2">
    <source>
        <dbReference type="EnsemblMetazoa" id="XP_019771981.1"/>
    </source>
</evidence>
<feature type="region of interest" description="Disordered" evidence="1">
    <location>
        <begin position="258"/>
        <end position="293"/>
    </location>
</feature>
<evidence type="ECO:0000313" key="3">
    <source>
        <dbReference type="Proteomes" id="UP000019118"/>
    </source>
</evidence>
<feature type="region of interest" description="Disordered" evidence="1">
    <location>
        <begin position="530"/>
        <end position="566"/>
    </location>
</feature>
<dbReference type="GO" id="GO:0005874">
    <property type="term" value="C:microtubule"/>
    <property type="evidence" value="ECO:0007669"/>
    <property type="project" value="InterPro"/>
</dbReference>
<feature type="region of interest" description="Disordered" evidence="1">
    <location>
        <begin position="360"/>
        <end position="454"/>
    </location>
</feature>
<dbReference type="PANTHER" id="PTHR21616">
    <property type="entry name" value="CENTROSOME SPINDLE POLE ASSOCIATED PROTEIN"/>
    <property type="match status" value="1"/>
</dbReference>
<feature type="compositionally biased region" description="Low complexity" evidence="1">
    <location>
        <begin position="423"/>
        <end position="449"/>
    </location>
</feature>
<feature type="compositionally biased region" description="Basic and acidic residues" evidence="1">
    <location>
        <begin position="157"/>
        <end position="177"/>
    </location>
</feature>